<dbReference type="Gene3D" id="1.10.533.10">
    <property type="entry name" value="Death Domain, Fas"/>
    <property type="match status" value="1"/>
</dbReference>
<dbReference type="EMBL" id="LR900080">
    <property type="protein sequence ID" value="CAD7244106.1"/>
    <property type="molecule type" value="Genomic_DNA"/>
</dbReference>
<feature type="transmembrane region" description="Helical" evidence="2">
    <location>
        <begin position="114"/>
        <end position="137"/>
    </location>
</feature>
<dbReference type="InterPro" id="IPR011029">
    <property type="entry name" value="DEATH-like_dom_sf"/>
</dbReference>
<dbReference type="AlphaFoldDB" id="A0A7R9A609"/>
<evidence type="ECO:0000313" key="3">
    <source>
        <dbReference type="EMBL" id="CAD7244106.1"/>
    </source>
</evidence>
<accession>A0A7R9A609</accession>
<dbReference type="SUPFAM" id="SSF47986">
    <property type="entry name" value="DEATH domain"/>
    <property type="match status" value="1"/>
</dbReference>
<sequence length="796" mass="89375">MKDKLDVDRVPGMLIAKGILGPEWRDSVENPKGRVQEREAILSIVRQKGPNGIRTFMDVLEEVGQLYLMDAPDAGGIRLLKAAIFAPWRCIRKGYCPVASSDQKRISQDGSWKIIVLFCVCFFIVFGGVLAIVFLLGEVFYCRIIKKWEILGFTLEETGSASMSPNVKQEKREEIEREEEAEGRRNEENMDMAATFAATSEPSTPINHIDLEVTNKMKLIQEVEKTLEKWHECIGDARTKKKTAKETSRNDRERSEYWRTEAVRTQSAAAREMAVYYADAATAWFSVIEKWEAVMAKCREALLEANKDVEKGESPQTRLSNIAIRANDVKEVWIAALGATSEAKEKSSKAVKEEKMISGDARTKKKTAEETSRNDRERSEYWRTEAVRTQSAAAREMAVYYADAATAWFSVIEKWEAVMAKCREALLEANKDVEKGESPQTRLSNIAIRANDVKEVWIAALGATSEAKEKSSKAVKEEKMISGYRPVAPKNWETVPQADETLENSWNISQSDSRLVLLIIVFVLGAPLLQIYRGSQTTADNDVNTSQEEKIPQSSKNEAIHPDQWKITESHLDNQELSTLTPPGNEEILGRSVIETGGESQSPNKKEEEIVVQGKEDDAEAETKKDIAATIEAASNLSQQTNYADSDVSNNKNLIREMEKLLEKWQVCVGDASTNKTEADETFRIETERAVYWRTEAMRTESVAAKAVALFFEDAAAAWRDAAEKWEAVMKECHKSLVESDTDVKEVGLENRLNGLVSRANNVTRFWIEALDSKIAAELKSKKAVDEEKTMSVEGS</sequence>
<keyword evidence="2" id="KW-0812">Transmembrane</keyword>
<keyword evidence="2" id="KW-1133">Transmembrane helix</keyword>
<gene>
    <name evidence="3" type="ORF">DSTB1V02_LOCUS4008</name>
</gene>
<feature type="compositionally biased region" description="Polar residues" evidence="1">
    <location>
        <begin position="537"/>
        <end position="557"/>
    </location>
</feature>
<dbReference type="EMBL" id="CAJPEV010000563">
    <property type="protein sequence ID" value="CAG0886489.1"/>
    <property type="molecule type" value="Genomic_DNA"/>
</dbReference>
<feature type="region of interest" description="Disordered" evidence="1">
    <location>
        <begin position="537"/>
        <end position="560"/>
    </location>
</feature>
<feature type="region of interest" description="Disordered" evidence="1">
    <location>
        <begin position="162"/>
        <end position="185"/>
    </location>
</feature>
<dbReference type="Proteomes" id="UP000677054">
    <property type="component" value="Unassembled WGS sequence"/>
</dbReference>
<evidence type="ECO:0000256" key="2">
    <source>
        <dbReference type="SAM" id="Phobius"/>
    </source>
</evidence>
<feature type="compositionally biased region" description="Basic and acidic residues" evidence="1">
    <location>
        <begin position="366"/>
        <end position="381"/>
    </location>
</feature>
<evidence type="ECO:0000313" key="4">
    <source>
        <dbReference type="Proteomes" id="UP000677054"/>
    </source>
</evidence>
<evidence type="ECO:0008006" key="5">
    <source>
        <dbReference type="Google" id="ProtNLM"/>
    </source>
</evidence>
<feature type="region of interest" description="Disordered" evidence="1">
    <location>
        <begin position="344"/>
        <end position="381"/>
    </location>
</feature>
<organism evidence="3">
    <name type="scientific">Darwinula stevensoni</name>
    <dbReference type="NCBI Taxonomy" id="69355"/>
    <lineage>
        <taxon>Eukaryota</taxon>
        <taxon>Metazoa</taxon>
        <taxon>Ecdysozoa</taxon>
        <taxon>Arthropoda</taxon>
        <taxon>Crustacea</taxon>
        <taxon>Oligostraca</taxon>
        <taxon>Ostracoda</taxon>
        <taxon>Podocopa</taxon>
        <taxon>Podocopida</taxon>
        <taxon>Darwinulocopina</taxon>
        <taxon>Darwinuloidea</taxon>
        <taxon>Darwinulidae</taxon>
        <taxon>Darwinula</taxon>
    </lineage>
</organism>
<reference evidence="3" key="1">
    <citation type="submission" date="2020-11" db="EMBL/GenBank/DDBJ databases">
        <authorList>
            <person name="Tran Van P."/>
        </authorList>
    </citation>
    <scope>NUCLEOTIDE SEQUENCE</scope>
</reference>
<feature type="compositionally biased region" description="Basic and acidic residues" evidence="1">
    <location>
        <begin position="344"/>
        <end position="357"/>
    </location>
</feature>
<evidence type="ECO:0000256" key="1">
    <source>
        <dbReference type="SAM" id="MobiDB-lite"/>
    </source>
</evidence>
<dbReference type="CDD" id="cd01671">
    <property type="entry name" value="CARD"/>
    <property type="match status" value="1"/>
</dbReference>
<feature type="region of interest" description="Disordered" evidence="1">
    <location>
        <begin position="596"/>
        <end position="622"/>
    </location>
</feature>
<name>A0A7R9A609_9CRUS</name>
<keyword evidence="4" id="KW-1185">Reference proteome</keyword>
<protein>
    <recommendedName>
        <fullName evidence="5">CARD domain-containing protein</fullName>
    </recommendedName>
</protein>
<proteinExistence type="predicted"/>
<keyword evidence="2" id="KW-0472">Membrane</keyword>